<evidence type="ECO:0000313" key="1">
    <source>
        <dbReference type="EMBL" id="KAJ3539292.1"/>
    </source>
</evidence>
<reference evidence="1" key="1">
    <citation type="submission" date="2022-07" db="EMBL/GenBank/DDBJ databases">
        <title>Genome Sequence of Phlebia brevispora.</title>
        <authorList>
            <person name="Buettner E."/>
        </authorList>
    </citation>
    <scope>NUCLEOTIDE SEQUENCE</scope>
    <source>
        <strain evidence="1">MPL23</strain>
    </source>
</reference>
<name>A0ACC1SGJ7_9APHY</name>
<comment type="caution">
    <text evidence="1">The sequence shown here is derived from an EMBL/GenBank/DDBJ whole genome shotgun (WGS) entry which is preliminary data.</text>
</comment>
<organism evidence="1 2">
    <name type="scientific">Phlebia brevispora</name>
    <dbReference type="NCBI Taxonomy" id="194682"/>
    <lineage>
        <taxon>Eukaryota</taxon>
        <taxon>Fungi</taxon>
        <taxon>Dikarya</taxon>
        <taxon>Basidiomycota</taxon>
        <taxon>Agaricomycotina</taxon>
        <taxon>Agaricomycetes</taxon>
        <taxon>Polyporales</taxon>
        <taxon>Meruliaceae</taxon>
        <taxon>Phlebia</taxon>
    </lineage>
</organism>
<sequence length="382" mass="41654">MPIRLGFIGLSTQGWASLGLVQPLFHPLLASKYTLVALCTRSEVSAAKAAQKYSELANREVKAYYGEHGVTELVHDPEVDMVAVSVKIPDHYAIVMQVIDAGKDLFVEWTPGNGYEETKRIAEAAKAKGIRVLVGAQGYQSTAVKKVKEIVDSGKIGRVLSTSILLTSAEEILLWGSKTTESGRYIHDPKNNTTILTILLGHFLVVLDNVLGEFGELTSSGAIRFPTGQYVDNEGRPTGEVFHSSSHDQVALSGTLRGKHDGTFVNIHCRAGVPCAGQRARGRRMFQWIIDGEDGTIEVKNRESDGQWGAFFTFTEKDVYLNGDKIELDEKGVNELGQAGKAWLEFAKGEAGQYTTLDDAVRVHRTLDAAAVSISEGKRVAF</sequence>
<protein>
    <submittedName>
        <fullName evidence="1">Uncharacterized protein</fullName>
    </submittedName>
</protein>
<dbReference type="Proteomes" id="UP001148662">
    <property type="component" value="Unassembled WGS sequence"/>
</dbReference>
<evidence type="ECO:0000313" key="2">
    <source>
        <dbReference type="Proteomes" id="UP001148662"/>
    </source>
</evidence>
<accession>A0ACC1SGJ7</accession>
<gene>
    <name evidence="1" type="ORF">NM688_g6384</name>
</gene>
<dbReference type="EMBL" id="JANHOG010001308">
    <property type="protein sequence ID" value="KAJ3539292.1"/>
    <property type="molecule type" value="Genomic_DNA"/>
</dbReference>
<proteinExistence type="predicted"/>
<keyword evidence="2" id="KW-1185">Reference proteome</keyword>